<feature type="domain" description="NB-ARC" evidence="9">
    <location>
        <begin position="156"/>
        <end position="316"/>
    </location>
</feature>
<keyword evidence="6" id="KW-0067">ATP-binding</keyword>
<sequence length="1497" mass="172326">MEKMAMDIAKAFILCFSKEAWEELKYLCNYKSYVKDFENERRKLSDEVKEVNLRIDEAKENNKTIVHPRVQGWLDRADILVQHDPQPTKCFGLCTNCFSQVEQAKKIENLTKEVIPKLIAEVKEFPEVARSAGVPGMEYHSQDEFMSFESRMENFEELMKALEDENEIGLLGMGGTGKSTMAIEVGKYVEKSKLFDKVIFIEVSTPVDEKRIRDEIAKKLGLHLEEEKRWTHAEQIWNMIANIGKLLIILDNVWEKLNLENMGIQPRFHSKGRCCVLLTSRYEDVCTQMRFQKRIKLEALPEEDALKLFFFHAMKTSQGCPNNLKNVAVGIVNECGRLPVIIVPVAKVLNDYPTGEWQDALERLKSDAGLSRYEIVGEDEEVKNFYNFLKLSYDHLKEEKAKELFLLCSIFPKAHEIPVELLCRLAMGIDEYDTSGSQVRGSKNKLINSSLLLKANEECVKLHDVIRKVALEVWNEEIQVITDSNTKLKENMKYSSWIINDRFPNCFDGSKLIKVLLVWLNANSSLEVPNAIFEGMKNLRVLLLHSKIEYGRTSALSLPNSIQSLKDIRTMSLKNWELGDISVLMINLQKLESLELTNCSIIELPEISELKKLRFLCLKSCSFQKSNPFEVVARCSQLEELYYVSNDDCILVDYGEVRPIISLPEYKIYHIDGSNFSAFDSSKLDTSIKRYFKPGRLTYFSKETIKSLATRAEILELLLFDETDLNNLIPSTVSIGDRAMEDLIKLSLKKCYNMKCLIHTDHHQLKSGATVFSNLVELQLDEVYVREICYGSYPDGFLRQLEKLELKFCQKLETTLFKDKLVLRNLKSIYLEECSMMYLFHPSTAQSLTLLETLKIVNCSKLKYIIRDEESSVEEKADDEDRNPRNHNSMFSKLKLLSVQGCETLEFILSICFCEDLPLLETVELSKCKNLRYMFDQYPKQGGLRQMQNENILRSLKVMSIDDVPLFVNIYPECYLPQKSTNTSEGSKEKGKGPSCNVSWWDPLSCFHPKSETTSKDEPSTSETAQPDHIASQGKYVGNRANGIFTPPLYPCNLREMNIRDISNLRSLFSISIASSMSFLEELVVSNCDELEQIVTEEVDGHHHMKGNSIFPNVRTIEIKQCYKFEYVFPASCSRNLVRLESLLIDGASQLKYVFGKSCDDDNLPDHQNQIDLSALNKLSLKGVPNMVRMCPENYYVKAMSLQHISLEECVQLPINCFIDLSIEGGEGQEQLSRKRPIGMHLCKLKHLALGSMEMENLYDLEKLQIAGPVDSSLETLLLGGLDKLRSICVGPKHHLSFQKLSKLKIFGCHQMKFIFSAPISRKLPYLKHLWLIQCKELERIIEDDDEECYFPNLQFINVANCHRLKCLFSISTFGGLPQLRALVIGNALRLEQVFEMKQGTTQELDIKHVFPMLFMILLQDLTILHTICSTIDFRTVMLREVNACPHLFLPSTDSKFFESYMRWLQKSERNEGNMDEFDLLEQHFNRLRQMAEKRRR</sequence>
<comment type="caution">
    <text evidence="11">The sequence shown here is derived from an EMBL/GenBank/DDBJ whole genome shotgun (WGS) entry which is preliminary data.</text>
</comment>
<dbReference type="EMBL" id="JAWXYG010000014">
    <property type="protein sequence ID" value="KAK4254281.1"/>
    <property type="molecule type" value="Genomic_DNA"/>
</dbReference>
<reference evidence="11" key="1">
    <citation type="submission" date="2023-10" db="EMBL/GenBank/DDBJ databases">
        <title>Chromosome-level genome of the transformable northern wattle, Acacia crassicarpa.</title>
        <authorList>
            <person name="Massaro I."/>
            <person name="Sinha N.R."/>
            <person name="Poethig S."/>
            <person name="Leichty A.R."/>
        </authorList>
    </citation>
    <scope>NUCLEOTIDE SEQUENCE</scope>
    <source>
        <strain evidence="11">Acra3RX</strain>
        <tissue evidence="11">Leaf</tissue>
    </source>
</reference>
<keyword evidence="4" id="KW-0547">Nucleotide-binding</keyword>
<dbReference type="InterPro" id="IPR057135">
    <property type="entry name" value="At4g27190-like_LRR"/>
</dbReference>
<feature type="compositionally biased region" description="Basic and acidic residues" evidence="8">
    <location>
        <begin position="1010"/>
        <end position="1019"/>
    </location>
</feature>
<dbReference type="PANTHER" id="PTHR33463:SF105">
    <property type="entry name" value="AND NB-ARC DOMAIN DISEASE RESISTANCE PROTEIN, PUTATIVE-RELATED"/>
    <property type="match status" value="1"/>
</dbReference>
<dbReference type="InterPro" id="IPR001611">
    <property type="entry name" value="Leu-rich_rpt"/>
</dbReference>
<dbReference type="GO" id="GO:0006952">
    <property type="term" value="P:defense response"/>
    <property type="evidence" value="ECO:0007669"/>
    <property type="project" value="UniProtKB-KW"/>
</dbReference>
<dbReference type="InterPro" id="IPR050905">
    <property type="entry name" value="Plant_NBS-LRR"/>
</dbReference>
<organism evidence="11 12">
    <name type="scientific">Acacia crassicarpa</name>
    <name type="common">northern wattle</name>
    <dbReference type="NCBI Taxonomy" id="499986"/>
    <lineage>
        <taxon>Eukaryota</taxon>
        <taxon>Viridiplantae</taxon>
        <taxon>Streptophyta</taxon>
        <taxon>Embryophyta</taxon>
        <taxon>Tracheophyta</taxon>
        <taxon>Spermatophyta</taxon>
        <taxon>Magnoliopsida</taxon>
        <taxon>eudicotyledons</taxon>
        <taxon>Gunneridae</taxon>
        <taxon>Pentapetalae</taxon>
        <taxon>rosids</taxon>
        <taxon>fabids</taxon>
        <taxon>Fabales</taxon>
        <taxon>Fabaceae</taxon>
        <taxon>Caesalpinioideae</taxon>
        <taxon>mimosoid clade</taxon>
        <taxon>Acacieae</taxon>
        <taxon>Acacia</taxon>
    </lineage>
</organism>
<feature type="region of interest" description="Disordered" evidence="8">
    <location>
        <begin position="1010"/>
        <end position="1029"/>
    </location>
</feature>
<dbReference type="InterPro" id="IPR032675">
    <property type="entry name" value="LRR_dom_sf"/>
</dbReference>
<evidence type="ECO:0000259" key="10">
    <source>
        <dbReference type="Pfam" id="PF23247"/>
    </source>
</evidence>
<name>A0AAE1IPR6_9FABA</name>
<dbReference type="Gene3D" id="1.10.10.10">
    <property type="entry name" value="Winged helix-like DNA-binding domain superfamily/Winged helix DNA-binding domain"/>
    <property type="match status" value="1"/>
</dbReference>
<keyword evidence="5" id="KW-0611">Plant defense</keyword>
<evidence type="ECO:0000313" key="11">
    <source>
        <dbReference type="EMBL" id="KAK4254281.1"/>
    </source>
</evidence>
<dbReference type="InterPro" id="IPR027417">
    <property type="entry name" value="P-loop_NTPase"/>
</dbReference>
<evidence type="ECO:0000256" key="7">
    <source>
        <dbReference type="SAM" id="Coils"/>
    </source>
</evidence>
<dbReference type="GO" id="GO:0043531">
    <property type="term" value="F:ADP binding"/>
    <property type="evidence" value="ECO:0007669"/>
    <property type="project" value="InterPro"/>
</dbReference>
<evidence type="ECO:0008006" key="13">
    <source>
        <dbReference type="Google" id="ProtNLM"/>
    </source>
</evidence>
<evidence type="ECO:0000256" key="1">
    <source>
        <dbReference type="ARBA" id="ARBA00008894"/>
    </source>
</evidence>
<keyword evidence="12" id="KW-1185">Reference proteome</keyword>
<dbReference type="InterPro" id="IPR042197">
    <property type="entry name" value="Apaf_helical"/>
</dbReference>
<keyword evidence="3" id="KW-0677">Repeat</keyword>
<keyword evidence="7" id="KW-0175">Coiled coil</keyword>
<evidence type="ECO:0000313" key="12">
    <source>
        <dbReference type="Proteomes" id="UP001293593"/>
    </source>
</evidence>
<dbReference type="SUPFAM" id="SSF52540">
    <property type="entry name" value="P-loop containing nucleoside triphosphate hydrolases"/>
    <property type="match status" value="1"/>
</dbReference>
<feature type="coiled-coil region" evidence="7">
    <location>
        <begin position="34"/>
        <end position="61"/>
    </location>
</feature>
<dbReference type="InterPro" id="IPR002182">
    <property type="entry name" value="NB-ARC"/>
</dbReference>
<evidence type="ECO:0000256" key="2">
    <source>
        <dbReference type="ARBA" id="ARBA00022614"/>
    </source>
</evidence>
<accession>A0AAE1IPR6</accession>
<keyword evidence="2" id="KW-0433">Leucine-rich repeat</keyword>
<proteinExistence type="inferred from homology"/>
<evidence type="ECO:0000256" key="8">
    <source>
        <dbReference type="SAM" id="MobiDB-lite"/>
    </source>
</evidence>
<evidence type="ECO:0000256" key="3">
    <source>
        <dbReference type="ARBA" id="ARBA00022737"/>
    </source>
</evidence>
<dbReference type="PANTHER" id="PTHR33463">
    <property type="entry name" value="NB-ARC DOMAIN-CONTAINING PROTEIN-RELATED"/>
    <property type="match status" value="1"/>
</dbReference>
<dbReference type="GO" id="GO:0005524">
    <property type="term" value="F:ATP binding"/>
    <property type="evidence" value="ECO:0007669"/>
    <property type="project" value="UniProtKB-KW"/>
</dbReference>
<evidence type="ECO:0000256" key="5">
    <source>
        <dbReference type="ARBA" id="ARBA00022821"/>
    </source>
</evidence>
<evidence type="ECO:0000259" key="9">
    <source>
        <dbReference type="Pfam" id="PF00931"/>
    </source>
</evidence>
<dbReference type="Pfam" id="PF00931">
    <property type="entry name" value="NB-ARC"/>
    <property type="match status" value="1"/>
</dbReference>
<feature type="domain" description="Disease resistance protein At4g27190-like leucine-rich repeats" evidence="10">
    <location>
        <begin position="1242"/>
        <end position="1336"/>
    </location>
</feature>
<dbReference type="PRINTS" id="PR00364">
    <property type="entry name" value="DISEASERSIST"/>
</dbReference>
<evidence type="ECO:0000256" key="4">
    <source>
        <dbReference type="ARBA" id="ARBA00022741"/>
    </source>
</evidence>
<protein>
    <recommendedName>
        <fullName evidence="13">NB-ARC domain-containing protein</fullName>
    </recommendedName>
</protein>
<dbReference type="Pfam" id="PF23247">
    <property type="entry name" value="LRR_RPS2"/>
    <property type="match status" value="2"/>
</dbReference>
<evidence type="ECO:0000256" key="6">
    <source>
        <dbReference type="ARBA" id="ARBA00022840"/>
    </source>
</evidence>
<comment type="similarity">
    <text evidence="1">Belongs to the disease resistance NB-LRR family.</text>
</comment>
<dbReference type="Gene3D" id="3.40.50.300">
    <property type="entry name" value="P-loop containing nucleotide triphosphate hydrolases"/>
    <property type="match status" value="1"/>
</dbReference>
<dbReference type="PROSITE" id="PS51450">
    <property type="entry name" value="LRR"/>
    <property type="match status" value="1"/>
</dbReference>
<dbReference type="InterPro" id="IPR036388">
    <property type="entry name" value="WH-like_DNA-bd_sf"/>
</dbReference>
<dbReference type="Proteomes" id="UP001293593">
    <property type="component" value="Unassembled WGS sequence"/>
</dbReference>
<dbReference type="Gene3D" id="1.10.8.430">
    <property type="entry name" value="Helical domain of apoptotic protease-activating factors"/>
    <property type="match status" value="1"/>
</dbReference>
<dbReference type="Gene3D" id="3.80.10.10">
    <property type="entry name" value="Ribonuclease Inhibitor"/>
    <property type="match status" value="4"/>
</dbReference>
<dbReference type="SUPFAM" id="SSF52058">
    <property type="entry name" value="L domain-like"/>
    <property type="match status" value="2"/>
</dbReference>
<feature type="domain" description="Disease resistance protein At4g27190-like leucine-rich repeats" evidence="10">
    <location>
        <begin position="1100"/>
        <end position="1213"/>
    </location>
</feature>
<gene>
    <name evidence="11" type="ORF">QN277_009684</name>
</gene>